<evidence type="ECO:0000256" key="1">
    <source>
        <dbReference type="SAM" id="Phobius"/>
    </source>
</evidence>
<dbReference type="Proteomes" id="UP001229244">
    <property type="component" value="Unassembled WGS sequence"/>
</dbReference>
<evidence type="ECO:0000313" key="2">
    <source>
        <dbReference type="EMBL" id="MDQ0317545.1"/>
    </source>
</evidence>
<keyword evidence="1" id="KW-0472">Membrane</keyword>
<accession>A0AAE3VTI0</accession>
<keyword evidence="1" id="KW-1133">Transmembrane helix</keyword>
<dbReference type="RefSeq" id="WP_306887464.1">
    <property type="nucleotide sequence ID" value="NZ_JAUSUL010000005.1"/>
</dbReference>
<name>A0AAE3VTI0_9HYPH</name>
<comment type="caution">
    <text evidence="2">The sequence shown here is derived from an EMBL/GenBank/DDBJ whole genome shotgun (WGS) entry which is preliminary data.</text>
</comment>
<feature type="transmembrane region" description="Helical" evidence="1">
    <location>
        <begin position="167"/>
        <end position="189"/>
    </location>
</feature>
<protein>
    <submittedName>
        <fullName evidence="2">Uncharacterized protein</fullName>
    </submittedName>
</protein>
<gene>
    <name evidence="2" type="ORF">J2S73_004029</name>
</gene>
<evidence type="ECO:0000313" key="3">
    <source>
        <dbReference type="Proteomes" id="UP001229244"/>
    </source>
</evidence>
<dbReference type="AlphaFoldDB" id="A0AAE3VTI0"/>
<keyword evidence="3" id="KW-1185">Reference proteome</keyword>
<organism evidence="2 3">
    <name type="scientific">Amorphus orientalis</name>
    <dbReference type="NCBI Taxonomy" id="649198"/>
    <lineage>
        <taxon>Bacteria</taxon>
        <taxon>Pseudomonadati</taxon>
        <taxon>Pseudomonadota</taxon>
        <taxon>Alphaproteobacteria</taxon>
        <taxon>Hyphomicrobiales</taxon>
        <taxon>Amorphaceae</taxon>
        <taxon>Amorphus</taxon>
    </lineage>
</organism>
<sequence>MSARNHPGIVGTAVVLVLMLSPVVLATLALGGYLNYGSIRRTYEDMIGERHMSAAARIAEDAETALSFGLPLAGQTTLQPLLAREVESDPMMVSIDVVGPTGGVLFSSDPERAGPNAETAPDLLQGQSAEIRSAFDTVQGRVVVRESRAAIEAQLDLLRTRILNTTIATAAAALALSIVAVWVLLSWFGRRVSRTGTTSAGVEVPEETLADIDAVDRAQRALEPRLAGRGA</sequence>
<feature type="transmembrane region" description="Helical" evidence="1">
    <location>
        <begin position="12"/>
        <end position="36"/>
    </location>
</feature>
<proteinExistence type="predicted"/>
<keyword evidence="1" id="KW-0812">Transmembrane</keyword>
<reference evidence="2" key="1">
    <citation type="submission" date="2023-07" db="EMBL/GenBank/DDBJ databases">
        <title>Genomic Encyclopedia of Type Strains, Phase IV (KMG-IV): sequencing the most valuable type-strain genomes for metagenomic binning, comparative biology and taxonomic classification.</title>
        <authorList>
            <person name="Goeker M."/>
        </authorList>
    </citation>
    <scope>NUCLEOTIDE SEQUENCE</scope>
    <source>
        <strain evidence="2">DSM 21202</strain>
    </source>
</reference>
<dbReference type="EMBL" id="JAUSUL010000005">
    <property type="protein sequence ID" value="MDQ0317545.1"/>
    <property type="molecule type" value="Genomic_DNA"/>
</dbReference>